<accession>A0A1N7FT03</accession>
<dbReference type="Gene3D" id="3.40.50.720">
    <property type="entry name" value="NAD(P)-binding Rossmann-like Domain"/>
    <property type="match status" value="1"/>
</dbReference>
<evidence type="ECO:0000259" key="1">
    <source>
        <dbReference type="Pfam" id="PF13460"/>
    </source>
</evidence>
<evidence type="ECO:0000313" key="3">
    <source>
        <dbReference type="Proteomes" id="UP000186218"/>
    </source>
</evidence>
<protein>
    <submittedName>
        <fullName evidence="2">Putative NADH-flavin reductase</fullName>
    </submittedName>
</protein>
<proteinExistence type="predicted"/>
<dbReference type="SUPFAM" id="SSF51735">
    <property type="entry name" value="NAD(P)-binding Rossmann-fold domains"/>
    <property type="match status" value="1"/>
</dbReference>
<gene>
    <name evidence="2" type="ORF">SAMN05445060_2254</name>
</gene>
<dbReference type="InterPro" id="IPR036291">
    <property type="entry name" value="NAD(P)-bd_dom_sf"/>
</dbReference>
<dbReference type="EMBL" id="FTNT01000006">
    <property type="protein sequence ID" value="SIS03404.1"/>
    <property type="molecule type" value="Genomic_DNA"/>
</dbReference>
<dbReference type="AlphaFoldDB" id="A0A1N7FT03"/>
<dbReference type="Proteomes" id="UP000186218">
    <property type="component" value="Unassembled WGS sequence"/>
</dbReference>
<name>A0A1N7FT03_9NOCA</name>
<dbReference type="InterPro" id="IPR016040">
    <property type="entry name" value="NAD(P)-bd_dom"/>
</dbReference>
<sequence length="214" mass="22017">MAHISIIGGHGKIALRLARLLSEAGHDVTSIIRNPDQTGDVTATGANARVADVSELDTAGLSALLSGSDAVVWSAGAGGGDASRTYAVDRDAAIRSIDAAAEAGVRRYVLVSYFGASLNHGVSEDSSFYAYAEAKAEADEHLRKSALDWTIVAPSSLTDDEGTGTIDVHADSSSQVSRDDVAAVIAAVIDTPSTVHRFIAFNHGDTPIGEALAA</sequence>
<dbReference type="STRING" id="1344003.SAMN05445060_2254"/>
<dbReference type="OrthoDB" id="4248066at2"/>
<dbReference type="PANTHER" id="PTHR15020">
    <property type="entry name" value="FLAVIN REDUCTASE-RELATED"/>
    <property type="match status" value="1"/>
</dbReference>
<organism evidence="2 3">
    <name type="scientific">Williamsia sterculiae</name>
    <dbReference type="NCBI Taxonomy" id="1344003"/>
    <lineage>
        <taxon>Bacteria</taxon>
        <taxon>Bacillati</taxon>
        <taxon>Actinomycetota</taxon>
        <taxon>Actinomycetes</taxon>
        <taxon>Mycobacteriales</taxon>
        <taxon>Nocardiaceae</taxon>
        <taxon>Williamsia</taxon>
    </lineage>
</organism>
<dbReference type="Pfam" id="PF13460">
    <property type="entry name" value="NAD_binding_10"/>
    <property type="match status" value="1"/>
</dbReference>
<evidence type="ECO:0000313" key="2">
    <source>
        <dbReference type="EMBL" id="SIS03404.1"/>
    </source>
</evidence>
<dbReference type="PANTHER" id="PTHR15020:SF50">
    <property type="entry name" value="UPF0659 PROTEIN YMR090W"/>
    <property type="match status" value="1"/>
</dbReference>
<dbReference type="CDD" id="cd05243">
    <property type="entry name" value="SDR_a5"/>
    <property type="match status" value="1"/>
</dbReference>
<dbReference type="RefSeq" id="WP_076479525.1">
    <property type="nucleotide sequence ID" value="NZ_FTNT01000006.1"/>
</dbReference>
<reference evidence="2 3" key="1">
    <citation type="submission" date="2017-01" db="EMBL/GenBank/DDBJ databases">
        <authorList>
            <person name="Mah S.A."/>
            <person name="Swanson W.J."/>
            <person name="Moy G.W."/>
            <person name="Vacquier V.D."/>
        </authorList>
    </citation>
    <scope>NUCLEOTIDE SEQUENCE [LARGE SCALE GENOMIC DNA]</scope>
    <source>
        <strain evidence="2 3">CPCC 203464</strain>
    </source>
</reference>
<feature type="domain" description="NAD(P)-binding" evidence="1">
    <location>
        <begin position="8"/>
        <end position="192"/>
    </location>
</feature>
<keyword evidence="3" id="KW-1185">Reference proteome</keyword>